<evidence type="ECO:0000313" key="6">
    <source>
        <dbReference type="Proteomes" id="UP000472260"/>
    </source>
</evidence>
<feature type="signal peptide" evidence="3">
    <location>
        <begin position="1"/>
        <end position="24"/>
    </location>
</feature>
<protein>
    <submittedName>
        <fullName evidence="5">Cell death activator CIDE-A-like</fullName>
    </submittedName>
</protein>
<dbReference type="SMART" id="SM00266">
    <property type="entry name" value="CAD"/>
    <property type="match status" value="1"/>
</dbReference>
<dbReference type="Proteomes" id="UP000472260">
    <property type="component" value="Unassembled WGS sequence"/>
</dbReference>
<dbReference type="AlphaFoldDB" id="A0A671MBK8"/>
<name>A0A671MBK8_9TELE</name>
<keyword evidence="6" id="KW-1185">Reference proteome</keyword>
<dbReference type="PROSITE" id="PS51135">
    <property type="entry name" value="CIDE_N"/>
    <property type="match status" value="1"/>
</dbReference>
<dbReference type="SUPFAM" id="SSF54277">
    <property type="entry name" value="CAD &amp; PB1 domains"/>
    <property type="match status" value="1"/>
</dbReference>
<keyword evidence="1 2" id="KW-0053">Apoptosis</keyword>
<dbReference type="PANTHER" id="PTHR12306">
    <property type="entry name" value="CELL DEATH ACTIVATOR CIDE"/>
    <property type="match status" value="1"/>
</dbReference>
<reference evidence="5" key="2">
    <citation type="submission" date="2025-09" db="UniProtKB">
        <authorList>
            <consortium name="Ensembl"/>
        </authorList>
    </citation>
    <scope>IDENTIFICATION</scope>
</reference>
<sequence length="224" mass="25456">LCYESVLSSIALLLSVSSVQTSLAQRVLPPPQPRPYKVCTQNRRRRKGFTASSLADLVEQVRSLELSKFLTLVLEDDGTVVDSESFFQSLPTNTPFMVLEKGEAWTPNKLVLPSFRQPRRSGIAKLSFDLYRLNPKDFLGCLTVKATLYEIYTLSYDIKCTRAKYFLKSLLRCFMYMAKLAGQVLLCGSAYLVTDQDSGKKVILHSCLVFAYMLRQISIYFCPW</sequence>
<dbReference type="InterPro" id="IPR003508">
    <property type="entry name" value="CIDE-N_dom"/>
</dbReference>
<evidence type="ECO:0000256" key="3">
    <source>
        <dbReference type="SAM" id="SignalP"/>
    </source>
</evidence>
<proteinExistence type="predicted"/>
<feature type="chain" id="PRO_5025517466" evidence="3">
    <location>
        <begin position="25"/>
        <end position="224"/>
    </location>
</feature>
<dbReference type="Gene3D" id="3.10.20.10">
    <property type="match status" value="1"/>
</dbReference>
<feature type="domain" description="CIDE-N" evidence="4">
    <location>
        <begin position="32"/>
        <end position="107"/>
    </location>
</feature>
<evidence type="ECO:0000259" key="4">
    <source>
        <dbReference type="PROSITE" id="PS51135"/>
    </source>
</evidence>
<dbReference type="Pfam" id="PF02017">
    <property type="entry name" value="CIDE-N"/>
    <property type="match status" value="1"/>
</dbReference>
<dbReference type="Ensembl" id="ENSSANT00000029767.1">
    <property type="protein sequence ID" value="ENSSANP00000027948.1"/>
    <property type="gene ID" value="ENSSANG00000014352.1"/>
</dbReference>
<evidence type="ECO:0000256" key="1">
    <source>
        <dbReference type="ARBA" id="ARBA00022703"/>
    </source>
</evidence>
<dbReference type="GO" id="GO:0042981">
    <property type="term" value="P:regulation of apoptotic process"/>
    <property type="evidence" value="ECO:0007669"/>
    <property type="project" value="TreeGrafter"/>
</dbReference>
<dbReference type="GO" id="GO:0006915">
    <property type="term" value="P:apoptotic process"/>
    <property type="evidence" value="ECO:0007669"/>
    <property type="project" value="UniProtKB-UniRule"/>
</dbReference>
<gene>
    <name evidence="5" type="primary">LOC107692769</name>
</gene>
<evidence type="ECO:0000256" key="2">
    <source>
        <dbReference type="PROSITE-ProRule" id="PRU00447"/>
    </source>
</evidence>
<keyword evidence="3" id="KW-0732">Signal</keyword>
<dbReference type="PANTHER" id="PTHR12306:SF8">
    <property type="entry name" value="LIPID TRANSFERASE CIDEA"/>
    <property type="match status" value="1"/>
</dbReference>
<reference evidence="5" key="1">
    <citation type="submission" date="2025-08" db="UniProtKB">
        <authorList>
            <consortium name="Ensembl"/>
        </authorList>
    </citation>
    <scope>IDENTIFICATION</scope>
</reference>
<accession>A0A671MBK8</accession>
<organism evidence="5 6">
    <name type="scientific">Sinocyclocheilus anshuiensis</name>
    <dbReference type="NCBI Taxonomy" id="1608454"/>
    <lineage>
        <taxon>Eukaryota</taxon>
        <taxon>Metazoa</taxon>
        <taxon>Chordata</taxon>
        <taxon>Craniata</taxon>
        <taxon>Vertebrata</taxon>
        <taxon>Euteleostomi</taxon>
        <taxon>Actinopterygii</taxon>
        <taxon>Neopterygii</taxon>
        <taxon>Teleostei</taxon>
        <taxon>Ostariophysi</taxon>
        <taxon>Cypriniformes</taxon>
        <taxon>Cyprinidae</taxon>
        <taxon>Cyprininae</taxon>
        <taxon>Sinocyclocheilus</taxon>
    </lineage>
</organism>
<evidence type="ECO:0000313" key="5">
    <source>
        <dbReference type="Ensembl" id="ENSSANP00000027948.1"/>
    </source>
</evidence>